<comment type="similarity">
    <text evidence="2 9">Belongs to the complex I subunit 3 family.</text>
</comment>
<accession>A0A0U1Z8N9</accession>
<keyword evidence="6 9" id="KW-1133">Transmembrane helix</keyword>
<evidence type="ECO:0000256" key="6">
    <source>
        <dbReference type="ARBA" id="ARBA00022989"/>
    </source>
</evidence>
<dbReference type="GO" id="GO:0031966">
    <property type="term" value="C:mitochondrial membrane"/>
    <property type="evidence" value="ECO:0007669"/>
    <property type="project" value="UniProtKB-SubCell"/>
</dbReference>
<organism evidence="10">
    <name type="scientific">Darthula hardwickii</name>
    <dbReference type="NCBI Taxonomy" id="1264638"/>
    <lineage>
        <taxon>Eukaryota</taxon>
        <taxon>Metazoa</taxon>
        <taxon>Ecdysozoa</taxon>
        <taxon>Arthropoda</taxon>
        <taxon>Hexapoda</taxon>
        <taxon>Insecta</taxon>
        <taxon>Pterygota</taxon>
        <taxon>Neoptera</taxon>
        <taxon>Paraneoptera</taxon>
        <taxon>Hemiptera</taxon>
        <taxon>Auchenorrhyncha</taxon>
        <taxon>Membracoidea</taxon>
        <taxon>Aetalionidae</taxon>
        <taxon>Darthula</taxon>
    </lineage>
</organism>
<keyword evidence="9" id="KW-0520">NAD</keyword>
<keyword evidence="9 10" id="KW-0496">Mitochondrion</keyword>
<dbReference type="Gene3D" id="1.20.58.1610">
    <property type="entry name" value="NADH:ubiquinone/plastoquinone oxidoreductase, chain 3"/>
    <property type="match status" value="1"/>
</dbReference>
<keyword evidence="4 9" id="KW-0813">Transport</keyword>
<dbReference type="PANTHER" id="PTHR11058:SF9">
    <property type="entry name" value="NADH-UBIQUINONE OXIDOREDUCTASE CHAIN 3"/>
    <property type="match status" value="1"/>
</dbReference>
<evidence type="ECO:0000256" key="8">
    <source>
        <dbReference type="ARBA" id="ARBA00049551"/>
    </source>
</evidence>
<keyword evidence="9" id="KW-0679">Respiratory chain</keyword>
<dbReference type="InterPro" id="IPR038430">
    <property type="entry name" value="NDAH_ubi_oxred_su3_sf"/>
</dbReference>
<dbReference type="InterPro" id="IPR000440">
    <property type="entry name" value="NADH_UbQ/plastoQ_OxRdtase_su3"/>
</dbReference>
<dbReference type="GeneID" id="23764468"/>
<dbReference type="GO" id="GO:0030964">
    <property type="term" value="C:NADH dehydrogenase complex"/>
    <property type="evidence" value="ECO:0007669"/>
    <property type="project" value="TreeGrafter"/>
</dbReference>
<comment type="function">
    <text evidence="9">Core subunit of the mitochondrial membrane respiratory chain NADH dehydrogenase (Complex I) which catalyzes electron transfer from NADH through the respiratory chain, using ubiquinone as an electron acceptor. Essential for the catalytic activity of complex I.</text>
</comment>
<evidence type="ECO:0000256" key="7">
    <source>
        <dbReference type="ARBA" id="ARBA00023136"/>
    </source>
</evidence>
<feature type="transmembrane region" description="Helical" evidence="9">
    <location>
        <begin position="58"/>
        <end position="81"/>
    </location>
</feature>
<evidence type="ECO:0000256" key="9">
    <source>
        <dbReference type="RuleBase" id="RU003640"/>
    </source>
</evidence>
<gene>
    <name evidence="10" type="primary">ND3</name>
</gene>
<dbReference type="EC" id="7.1.1.2" evidence="9"/>
<keyword evidence="9" id="KW-0830">Ubiquinone</keyword>
<dbReference type="EMBL" id="KP316404">
    <property type="protein sequence ID" value="AJP09353.1"/>
    <property type="molecule type" value="Genomic_DNA"/>
</dbReference>
<sequence length="118" mass="14059">MINFMTLNMIMLILIMMLLIITTLLISKKSITDMQKISPFECGFNPMSPKRLPFSSHFFMMAIVFLIFDVEIIIILPNIISMKFVNFKFWISMTMMFMLIILMGLYYEWYKGLLNWTN</sequence>
<evidence type="ECO:0000256" key="2">
    <source>
        <dbReference type="ARBA" id="ARBA00008472"/>
    </source>
</evidence>
<dbReference type="CTD" id="4537"/>
<evidence type="ECO:0000256" key="1">
    <source>
        <dbReference type="ARBA" id="ARBA00004370"/>
    </source>
</evidence>
<evidence type="ECO:0000313" key="10">
    <source>
        <dbReference type="EMBL" id="AJP09353.1"/>
    </source>
</evidence>
<keyword evidence="9" id="KW-0249">Electron transport</keyword>
<dbReference type="RefSeq" id="YP_009128301.1">
    <property type="nucleotide sequence ID" value="NC_026699.1"/>
</dbReference>
<feature type="transmembrane region" description="Helical" evidence="9">
    <location>
        <begin position="6"/>
        <end position="26"/>
    </location>
</feature>
<name>A0A0U1Z8N9_9HEMI</name>
<protein>
    <recommendedName>
        <fullName evidence="3 9">NADH-ubiquinone oxidoreductase chain 3</fullName>
        <ecNumber evidence="9">7.1.1.2</ecNumber>
    </recommendedName>
</protein>
<proteinExistence type="inferred from homology"/>
<evidence type="ECO:0000256" key="5">
    <source>
        <dbReference type="ARBA" id="ARBA00022692"/>
    </source>
</evidence>
<reference evidence="10" key="1">
    <citation type="journal article" date="2015" name="Mitochondrial DNA">
        <title>Characterization of the complete mitochondrial genome of the treehopper Darthula hardwickii (Hemiptera: Aetalionidae).</title>
        <authorList>
            <person name="Liang A.P."/>
            <person name="Gao J."/>
            <person name="Zhao X."/>
        </authorList>
    </citation>
    <scope>NUCLEOTIDE SEQUENCE</scope>
</reference>
<keyword evidence="5 9" id="KW-0812">Transmembrane</keyword>
<keyword evidence="7 9" id="KW-0472">Membrane</keyword>
<dbReference type="AlphaFoldDB" id="A0A0U1Z8N9"/>
<evidence type="ECO:0000256" key="3">
    <source>
        <dbReference type="ARBA" id="ARBA00021007"/>
    </source>
</evidence>
<dbReference type="Pfam" id="PF00507">
    <property type="entry name" value="Oxidored_q4"/>
    <property type="match status" value="1"/>
</dbReference>
<dbReference type="GO" id="GO:0008137">
    <property type="term" value="F:NADH dehydrogenase (ubiquinone) activity"/>
    <property type="evidence" value="ECO:0007669"/>
    <property type="project" value="UniProtKB-UniRule"/>
</dbReference>
<geneLocation type="mitochondrion" evidence="10"/>
<feature type="transmembrane region" description="Helical" evidence="9">
    <location>
        <begin position="87"/>
        <end position="107"/>
    </location>
</feature>
<comment type="subcellular location">
    <subcellularLocation>
        <location evidence="1">Membrane</location>
    </subcellularLocation>
    <subcellularLocation>
        <location evidence="9">Mitochondrion membrane</location>
        <topology evidence="9">Multi-pass membrane protein</topology>
    </subcellularLocation>
</comment>
<evidence type="ECO:0000256" key="4">
    <source>
        <dbReference type="ARBA" id="ARBA00022448"/>
    </source>
</evidence>
<dbReference type="PANTHER" id="PTHR11058">
    <property type="entry name" value="NADH-UBIQUINONE OXIDOREDUCTASE CHAIN 3"/>
    <property type="match status" value="1"/>
</dbReference>
<keyword evidence="9" id="KW-1278">Translocase</keyword>
<comment type="catalytic activity">
    <reaction evidence="8 9">
        <text>a ubiquinone + NADH + 5 H(+)(in) = a ubiquinol + NAD(+) + 4 H(+)(out)</text>
        <dbReference type="Rhea" id="RHEA:29091"/>
        <dbReference type="Rhea" id="RHEA-COMP:9565"/>
        <dbReference type="Rhea" id="RHEA-COMP:9566"/>
        <dbReference type="ChEBI" id="CHEBI:15378"/>
        <dbReference type="ChEBI" id="CHEBI:16389"/>
        <dbReference type="ChEBI" id="CHEBI:17976"/>
        <dbReference type="ChEBI" id="CHEBI:57540"/>
        <dbReference type="ChEBI" id="CHEBI:57945"/>
        <dbReference type="EC" id="7.1.1.2"/>
    </reaction>
</comment>